<evidence type="ECO:0000256" key="1">
    <source>
        <dbReference type="SAM" id="MobiDB-lite"/>
    </source>
</evidence>
<dbReference type="AlphaFoldDB" id="A0A6M8HPS8"/>
<dbReference type="KEGG" id="lck:HN018_09540"/>
<keyword evidence="3" id="KW-1185">Reference proteome</keyword>
<dbReference type="Proteomes" id="UP000500767">
    <property type="component" value="Chromosome"/>
</dbReference>
<protein>
    <submittedName>
        <fullName evidence="2">Uncharacterized protein</fullName>
    </submittedName>
</protein>
<gene>
    <name evidence="2" type="ORF">HN018_09540</name>
</gene>
<dbReference type="EMBL" id="CP053708">
    <property type="protein sequence ID" value="QKE90251.1"/>
    <property type="molecule type" value="Genomic_DNA"/>
</dbReference>
<dbReference type="RefSeq" id="WP_171834068.1">
    <property type="nucleotide sequence ID" value="NZ_CP053708.1"/>
</dbReference>
<reference evidence="2 3" key="1">
    <citation type="journal article" date="2014" name="World J. Microbiol. Biotechnol.">
        <title>Biodiversity and physiological characteristics of Antarctic and Arctic lichens-associated bacteria.</title>
        <authorList>
            <person name="Lee Y.M."/>
            <person name="Kim E.H."/>
            <person name="Lee H.K."/>
            <person name="Hong S.G."/>
        </authorList>
    </citation>
    <scope>NUCLEOTIDE SEQUENCE [LARGE SCALE GENOMIC DNA]</scope>
    <source>
        <strain evidence="2 3">PAMC 26569</strain>
    </source>
</reference>
<feature type="region of interest" description="Disordered" evidence="1">
    <location>
        <begin position="137"/>
        <end position="166"/>
    </location>
</feature>
<name>A0A6M8HPS8_9PROT</name>
<proteinExistence type="predicted"/>
<evidence type="ECO:0000313" key="2">
    <source>
        <dbReference type="EMBL" id="QKE90251.1"/>
    </source>
</evidence>
<accession>A0A6M8HPS8</accession>
<sequence length="219" mass="22579">MDRQVDLLTFTDKGYELAAKQHTDTALNQLVSSAKVSFDQASRKITFENLMTANAVGVPPSLISVGSVIDTSDPRPAFRTKISIPRLAGRLPPMTLFVGESVTLTIDIRPRIGAPPSPSGAAAHDFATAAAPRGHDFATAASPSRAGSAGTSSGGNPPQVASDTGGRAWWDRPGVLVPGAAILVLGVLATNIITWGADAEVDPAALAVAGGMWSRAFAH</sequence>
<evidence type="ECO:0000313" key="3">
    <source>
        <dbReference type="Proteomes" id="UP000500767"/>
    </source>
</evidence>
<feature type="compositionally biased region" description="Low complexity" evidence="1">
    <location>
        <begin position="138"/>
        <end position="155"/>
    </location>
</feature>
<organism evidence="2 3">
    <name type="scientific">Lichenicola cladoniae</name>
    <dbReference type="NCBI Taxonomy" id="1484109"/>
    <lineage>
        <taxon>Bacteria</taxon>
        <taxon>Pseudomonadati</taxon>
        <taxon>Pseudomonadota</taxon>
        <taxon>Alphaproteobacteria</taxon>
        <taxon>Acetobacterales</taxon>
        <taxon>Acetobacteraceae</taxon>
        <taxon>Lichenicola</taxon>
    </lineage>
</organism>